<evidence type="ECO:0000256" key="2">
    <source>
        <dbReference type="ARBA" id="ARBA00018231"/>
    </source>
</evidence>
<dbReference type="PANTHER" id="PTHR15830:SF10">
    <property type="entry name" value="TELOMERE LENGTH REGULATION PROTEIN TEL2 HOMOLOG"/>
    <property type="match status" value="1"/>
</dbReference>
<name>A0A2J8J7X5_PANTR</name>
<feature type="domain" description="Telomere length regulation protein conserved" evidence="4">
    <location>
        <begin position="61"/>
        <end position="93"/>
    </location>
</feature>
<dbReference type="Pfam" id="PF10193">
    <property type="entry name" value="Telomere_reg-2"/>
    <property type="match status" value="1"/>
</dbReference>
<dbReference type="EMBL" id="NBAG03000504">
    <property type="protein sequence ID" value="PNI18869.1"/>
    <property type="molecule type" value="Genomic_DNA"/>
</dbReference>
<protein>
    <recommendedName>
        <fullName evidence="2">Telomere length regulation protein TEL2 homolog</fullName>
    </recommendedName>
</protein>
<dbReference type="InterPro" id="IPR051970">
    <property type="entry name" value="TEL2_Regulation"/>
</dbReference>
<evidence type="ECO:0000313" key="5">
    <source>
        <dbReference type="EMBL" id="PNI18869.1"/>
    </source>
</evidence>
<feature type="non-terminal residue" evidence="5">
    <location>
        <position position="159"/>
    </location>
</feature>
<evidence type="ECO:0000259" key="4">
    <source>
        <dbReference type="Pfam" id="PF10193"/>
    </source>
</evidence>
<evidence type="ECO:0000256" key="3">
    <source>
        <dbReference type="SAM" id="MobiDB-lite"/>
    </source>
</evidence>
<evidence type="ECO:0000256" key="1">
    <source>
        <dbReference type="ARBA" id="ARBA00006133"/>
    </source>
</evidence>
<sequence length="159" mass="17517">LDSDDEFVPYDMSGDRELKSSKAPAYVRDCVEALTTSEDIERWEAALRALEGLVYRSPTATREVADYLTSQFYALNYSLRQRMDILDVLTLAAQELSRPGCLGRTPQPGSPSPNTPCLPEAAVSQPGSAVASDWRVVVEERIRSKTRRLSKGGPRQGPA</sequence>
<dbReference type="InterPro" id="IPR019337">
    <property type="entry name" value="Telomere_length_regulation_dom"/>
</dbReference>
<accession>A0A2J8J7X5</accession>
<proteinExistence type="inferred from homology"/>
<evidence type="ECO:0000313" key="6">
    <source>
        <dbReference type="Proteomes" id="UP000236370"/>
    </source>
</evidence>
<dbReference type="Gene3D" id="1.25.40.720">
    <property type="entry name" value="Telomere length regulation protein 2, C-terminal domain"/>
    <property type="match status" value="1"/>
</dbReference>
<comment type="caution">
    <text evidence="5">The sequence shown here is derived from an EMBL/GenBank/DDBJ whole genome shotgun (WGS) entry which is preliminary data.</text>
</comment>
<organism evidence="5 6">
    <name type="scientific">Pan troglodytes</name>
    <name type="common">Chimpanzee</name>
    <dbReference type="NCBI Taxonomy" id="9598"/>
    <lineage>
        <taxon>Eukaryota</taxon>
        <taxon>Metazoa</taxon>
        <taxon>Chordata</taxon>
        <taxon>Craniata</taxon>
        <taxon>Vertebrata</taxon>
        <taxon>Euteleostomi</taxon>
        <taxon>Mammalia</taxon>
        <taxon>Eutheria</taxon>
        <taxon>Euarchontoglires</taxon>
        <taxon>Primates</taxon>
        <taxon>Haplorrhini</taxon>
        <taxon>Catarrhini</taxon>
        <taxon>Hominidae</taxon>
        <taxon>Pan</taxon>
    </lineage>
</organism>
<dbReference type="Proteomes" id="UP000236370">
    <property type="component" value="Unassembled WGS sequence"/>
</dbReference>
<feature type="non-terminal residue" evidence="5">
    <location>
        <position position="1"/>
    </location>
</feature>
<reference evidence="5 6" key="1">
    <citation type="submission" date="2017-12" db="EMBL/GenBank/DDBJ databases">
        <title>High-resolution comparative analysis of great ape genomes.</title>
        <authorList>
            <person name="Pollen A."/>
            <person name="Hastie A."/>
            <person name="Hormozdiari F."/>
            <person name="Dougherty M."/>
            <person name="Liu R."/>
            <person name="Chaisson M."/>
            <person name="Hoppe E."/>
            <person name="Hill C."/>
            <person name="Pang A."/>
            <person name="Hillier L."/>
            <person name="Baker C."/>
            <person name="Armstrong J."/>
            <person name="Shendure J."/>
            <person name="Paten B."/>
            <person name="Wilson R."/>
            <person name="Chao H."/>
            <person name="Schneider V."/>
            <person name="Ventura M."/>
            <person name="Kronenberg Z."/>
            <person name="Murali S."/>
            <person name="Gordon D."/>
            <person name="Cantsilieris S."/>
            <person name="Munson K."/>
            <person name="Nelson B."/>
            <person name="Raja A."/>
            <person name="Underwood J."/>
            <person name="Diekhans M."/>
            <person name="Fiddes I."/>
            <person name="Haussler D."/>
            <person name="Eichler E."/>
        </authorList>
    </citation>
    <scope>NUCLEOTIDE SEQUENCE [LARGE SCALE GENOMIC DNA]</scope>
    <source>
        <strain evidence="5">Yerkes chimp pedigree #C0471</strain>
    </source>
</reference>
<dbReference type="InterPro" id="IPR038528">
    <property type="entry name" value="TEL2_C_sf"/>
</dbReference>
<dbReference type="AlphaFoldDB" id="A0A2J8J7X5"/>
<gene>
    <name evidence="5" type="ORF">CK820_G0049877</name>
</gene>
<feature type="region of interest" description="Disordered" evidence="3">
    <location>
        <begin position="99"/>
        <end position="129"/>
    </location>
</feature>
<dbReference type="PANTHER" id="PTHR15830">
    <property type="entry name" value="TELOMERE LENGTH REGULATION PROTEIN TEL2 FAMILY MEMBER"/>
    <property type="match status" value="1"/>
</dbReference>
<comment type="similarity">
    <text evidence="1">Belongs to the TEL2 family.</text>
</comment>